<dbReference type="Pfam" id="PF01548">
    <property type="entry name" value="DEDD_Tnp_IS110"/>
    <property type="match status" value="1"/>
</dbReference>
<evidence type="ECO:0000313" key="4">
    <source>
        <dbReference type="Proteomes" id="UP001209885"/>
    </source>
</evidence>
<feature type="domain" description="Transposase IS110-like N-terminal" evidence="1">
    <location>
        <begin position="9"/>
        <end position="149"/>
    </location>
</feature>
<dbReference type="RefSeq" id="WP_266058923.1">
    <property type="nucleotide sequence ID" value="NZ_JAPFQN010000034.1"/>
</dbReference>
<dbReference type="PANTHER" id="PTHR33055">
    <property type="entry name" value="TRANSPOSASE FOR INSERTION SEQUENCE ELEMENT IS1111A"/>
    <property type="match status" value="1"/>
</dbReference>
<proteinExistence type="predicted"/>
<dbReference type="Proteomes" id="UP001209885">
    <property type="component" value="Unassembled WGS sequence"/>
</dbReference>
<keyword evidence="4" id="KW-1185">Reference proteome</keyword>
<comment type="caution">
    <text evidence="3">The sequence shown here is derived from an EMBL/GenBank/DDBJ whole genome shotgun (WGS) entry which is preliminary data.</text>
</comment>
<gene>
    <name evidence="3" type="ORF">OO013_20105</name>
</gene>
<dbReference type="Pfam" id="PF02371">
    <property type="entry name" value="Transposase_20"/>
    <property type="match status" value="1"/>
</dbReference>
<evidence type="ECO:0000313" key="3">
    <source>
        <dbReference type="EMBL" id="MCX2746189.1"/>
    </source>
</evidence>
<protein>
    <submittedName>
        <fullName evidence="3">IS110 family transposase</fullName>
    </submittedName>
</protein>
<name>A0ABT3RWQ9_9BACT</name>
<feature type="domain" description="Transposase IS116/IS110/IS902 C-terminal" evidence="2">
    <location>
        <begin position="225"/>
        <end position="257"/>
    </location>
</feature>
<evidence type="ECO:0000259" key="2">
    <source>
        <dbReference type="Pfam" id="PF02371"/>
    </source>
</evidence>
<reference evidence="3 4" key="1">
    <citation type="submission" date="2022-11" db="EMBL/GenBank/DDBJ databases">
        <title>The characterization of three novel Bacteroidetes species and genomic analysis of their roles in tidal elemental geochemical cycles.</title>
        <authorList>
            <person name="Ma K."/>
        </authorList>
    </citation>
    <scope>NUCLEOTIDE SEQUENCE [LARGE SCALE GENOMIC DNA]</scope>
    <source>
        <strain evidence="3 4">M17</strain>
    </source>
</reference>
<dbReference type="InterPro" id="IPR003346">
    <property type="entry name" value="Transposase_20"/>
</dbReference>
<dbReference type="NCBIfam" id="NF033542">
    <property type="entry name" value="transpos_IS110"/>
    <property type="match status" value="1"/>
</dbReference>
<dbReference type="InterPro" id="IPR047650">
    <property type="entry name" value="Transpos_IS110"/>
</dbReference>
<feature type="non-terminal residue" evidence="3">
    <location>
        <position position="257"/>
    </location>
</feature>
<accession>A0ABT3RWQ9</accession>
<dbReference type="InterPro" id="IPR002525">
    <property type="entry name" value="Transp_IS110-like_N"/>
</dbReference>
<dbReference type="PANTHER" id="PTHR33055:SF3">
    <property type="entry name" value="PUTATIVE TRANSPOSASE FOR IS117-RELATED"/>
    <property type="match status" value="1"/>
</dbReference>
<evidence type="ECO:0000259" key="1">
    <source>
        <dbReference type="Pfam" id="PF01548"/>
    </source>
</evidence>
<dbReference type="EMBL" id="JAPFQN010000034">
    <property type="protein sequence ID" value="MCX2746189.1"/>
    <property type="molecule type" value="Genomic_DNA"/>
</dbReference>
<sequence length="257" mass="30007">MGTGLKLFIGIDVHKRQWSVSIFTGSIHHRTFSQPPTPEALKSYLETHFKEALVICAYEASKFGFWIAHELISYGYDCLVVNPADIPTTNKESTGKTDPVDSRKIAKALRAGMLRGIHIPDTELQGHRQLFRYRKKLWGDLVRIKNRIKDKFIYSGVKIPAEYDNPYWSKAFLEWLRQVELPSIQARQTLDYLLDQFHFIYRHFLKVSISVRKLQRHHRYKTNAKLLRKIPGIGPLTTVQLLVELGDINRFKNFKHF</sequence>
<organism evidence="3 4">
    <name type="scientific">Mangrovivirga halotolerans</name>
    <dbReference type="NCBI Taxonomy" id="2993936"/>
    <lineage>
        <taxon>Bacteria</taxon>
        <taxon>Pseudomonadati</taxon>
        <taxon>Bacteroidota</taxon>
        <taxon>Cytophagia</taxon>
        <taxon>Cytophagales</taxon>
        <taxon>Mangrovivirgaceae</taxon>
        <taxon>Mangrovivirga</taxon>
    </lineage>
</organism>